<evidence type="ECO:0000313" key="3">
    <source>
        <dbReference type="EMBL" id="QBZ55759.1"/>
    </source>
</evidence>
<feature type="compositionally biased region" description="Polar residues" evidence="1">
    <location>
        <begin position="149"/>
        <end position="158"/>
    </location>
</feature>
<dbReference type="EMBL" id="CP034205">
    <property type="protein sequence ID" value="QBZ55759.1"/>
    <property type="molecule type" value="Genomic_DNA"/>
</dbReference>
<feature type="compositionally biased region" description="Polar residues" evidence="1">
    <location>
        <begin position="625"/>
        <end position="639"/>
    </location>
</feature>
<dbReference type="GO" id="GO:0005975">
    <property type="term" value="P:carbohydrate metabolic process"/>
    <property type="evidence" value="ECO:0007669"/>
    <property type="project" value="InterPro"/>
</dbReference>
<feature type="compositionally biased region" description="Basic and acidic residues" evidence="1">
    <location>
        <begin position="843"/>
        <end position="853"/>
    </location>
</feature>
<protein>
    <recommendedName>
        <fullName evidence="2">GH16 domain-containing protein</fullName>
    </recommendedName>
</protein>
<feature type="compositionally biased region" description="Basic and acidic residues" evidence="1">
    <location>
        <begin position="260"/>
        <end position="275"/>
    </location>
</feature>
<sequence>MPPNSLVEWMIGQNVSTTRQKKISTFREVVRLQVATDDESGEDSILLTYPRTHQSGNISGATPPGKKVRFDQKSALKDSSSPISPSSSSSSGSSEEKPKIEATKSTCEPSDSDGDSEPHPTCSCTDCRAGRRRARRLARLNKKLLESLSDASSDTTEASEPVVELEKDNSPPKKNEPKRKAGKNKSPKKAVPEPAPVVSEASDTPGETTEGTQTEGDTDNEAVAVTPPPPPHEEKKEPAAKKTKNGGGNPSKNKQAKKVKNTDGKGSDNKEKDAQAETASQVVTKSPTGDKPVHLPPYSQESNIRPPNLLMPVKAQVLQVEHAIETPDDPRPNAFVDNQYGVLRVYHGPAYGNATGNLYPRRSWSGKDLPLGAPHPMHNPYIHGFGQHPQGQGHGAAVSDGQMPHSMIPPGWYAIPGGDGNMMPAMNQWSMPNTGYQHPPPGAHVPNPPAATTQPPETGGIGLKFDSHGRPITKGSAKGSNKDQGWATNVAPPPPTAGPGSQRSQQASGPNKDPWKTDAWGSNVPWGDGASGENAKESSHQGRRSNRGDNVWGGNTGAPQPWGSANGGSNGSNRQNDNSGAQWAADANNNTGSKGWGGGGSNVSKKESALPGWPSHSPKCPPQNPWVSSNSGPNNQGSAGVNGGWNDPQPRTTGDWGGGGAPANNWNAWGTGSQTNNFGWNEPPKNTSERASNEGWNVKPNGNSNMAWGGGGSQRNDPAPDAPVDGPSDTRPQGSPPANQEAGRNDWNNASPGGPTSWEQGGGGANSNWSYNNVGGPPNDGGGGWGRGGSTKGTPPRPPSIPDNEWHNAPDPRAEDTANLPSNSGSGAGNWDTRSRHSGGSGKKVDDEDKGGGAERMPCTWPTPLPSAHPDGGWPSDGSGNGKITDKGVPEAFFGPPGPWNVCDQPVPSDNNVGGAPNGGCANAPSDTQNNNWSGGGGGNWNSSNVGRTVSTAGDGGYGPAGNAGPISEIPLWGDATAAQSTRPEPQQQKSDNIW</sequence>
<feature type="compositionally biased region" description="Polar residues" evidence="1">
    <location>
        <begin position="478"/>
        <end position="487"/>
    </location>
</feature>
<evidence type="ECO:0000313" key="4">
    <source>
        <dbReference type="Proteomes" id="UP000294847"/>
    </source>
</evidence>
<gene>
    <name evidence="3" type="ORF">PoMZ_00661</name>
</gene>
<feature type="compositionally biased region" description="Gly residues" evidence="1">
    <location>
        <begin position="778"/>
        <end position="791"/>
    </location>
</feature>
<dbReference type="PROSITE" id="PS51762">
    <property type="entry name" value="GH16_2"/>
    <property type="match status" value="1"/>
</dbReference>
<feature type="compositionally biased region" description="Polar residues" evidence="1">
    <location>
        <begin position="978"/>
        <end position="995"/>
    </location>
</feature>
<dbReference type="InterPro" id="IPR000757">
    <property type="entry name" value="Beta-glucanase-like"/>
</dbReference>
<feature type="compositionally biased region" description="Pro residues" evidence="1">
    <location>
        <begin position="438"/>
        <end position="449"/>
    </location>
</feature>
<name>A0A4P7N0L7_PYROR</name>
<feature type="domain" description="GH16" evidence="2">
    <location>
        <begin position="517"/>
        <end position="804"/>
    </location>
</feature>
<feature type="compositionally biased region" description="Basic and acidic residues" evidence="1">
    <location>
        <begin position="804"/>
        <end position="816"/>
    </location>
</feature>
<dbReference type="GO" id="GO:0004553">
    <property type="term" value="F:hydrolase activity, hydrolyzing O-glycosyl compounds"/>
    <property type="evidence" value="ECO:0007669"/>
    <property type="project" value="InterPro"/>
</dbReference>
<reference evidence="3 4" key="1">
    <citation type="journal article" date="2019" name="Mol. Biol. Evol.">
        <title>Blast fungal genomes show frequent chromosomal changes, gene gains and losses, and effector gene turnover.</title>
        <authorList>
            <person name="Gomez Luciano L.B."/>
            <person name="Jason Tsai I."/>
            <person name="Chuma I."/>
            <person name="Tosa Y."/>
            <person name="Chen Y.H."/>
            <person name="Li J.Y."/>
            <person name="Li M.Y."/>
            <person name="Jade Lu M.Y."/>
            <person name="Nakayashiki H."/>
            <person name="Li W.H."/>
        </authorList>
    </citation>
    <scope>NUCLEOTIDE SEQUENCE [LARGE SCALE GENOMIC DNA]</scope>
    <source>
        <strain evidence="3">MZ5-1-6</strain>
    </source>
</reference>
<accession>A0A4P7N0L7</accession>
<feature type="compositionally biased region" description="Polar residues" evidence="1">
    <location>
        <begin position="673"/>
        <end position="686"/>
    </location>
</feature>
<dbReference type="AlphaFoldDB" id="A0A4P7N0L7"/>
<evidence type="ECO:0000259" key="2">
    <source>
        <dbReference type="PROSITE" id="PS51762"/>
    </source>
</evidence>
<feature type="compositionally biased region" description="Polar residues" evidence="1">
    <location>
        <begin position="427"/>
        <end position="436"/>
    </location>
</feature>
<feature type="region of interest" description="Disordered" evidence="1">
    <location>
        <begin position="48"/>
        <end position="131"/>
    </location>
</feature>
<feature type="compositionally biased region" description="Low complexity" evidence="1">
    <location>
        <begin position="79"/>
        <end position="93"/>
    </location>
</feature>
<feature type="compositionally biased region" description="Polar residues" evidence="1">
    <location>
        <begin position="51"/>
        <end position="60"/>
    </location>
</feature>
<feature type="compositionally biased region" description="Polar residues" evidence="1">
    <location>
        <begin position="277"/>
        <end position="287"/>
    </location>
</feature>
<feature type="region of interest" description="Disordered" evidence="1">
    <location>
        <begin position="425"/>
        <end position="995"/>
    </location>
</feature>
<feature type="compositionally biased region" description="Low complexity" evidence="1">
    <location>
        <begin position="911"/>
        <end position="924"/>
    </location>
</feature>
<feature type="region of interest" description="Disordered" evidence="1">
    <location>
        <begin position="145"/>
        <end position="306"/>
    </location>
</feature>
<feature type="compositionally biased region" description="Polar residues" evidence="1">
    <location>
        <begin position="499"/>
        <end position="509"/>
    </location>
</feature>
<proteinExistence type="predicted"/>
<feature type="compositionally biased region" description="Low complexity" evidence="1">
    <location>
        <begin position="571"/>
        <end position="580"/>
    </location>
</feature>
<feature type="compositionally biased region" description="Low complexity" evidence="1">
    <location>
        <begin position="196"/>
        <end position="225"/>
    </location>
</feature>
<feature type="compositionally biased region" description="Basic and acidic residues" evidence="1">
    <location>
        <begin position="231"/>
        <end position="240"/>
    </location>
</feature>
<dbReference type="Proteomes" id="UP000294847">
    <property type="component" value="Chromosome 2"/>
</dbReference>
<feature type="compositionally biased region" description="Low complexity" evidence="1">
    <location>
        <begin position="662"/>
        <end position="672"/>
    </location>
</feature>
<organism evidence="3 4">
    <name type="scientific">Pyricularia oryzae</name>
    <name type="common">Rice blast fungus</name>
    <name type="synonym">Magnaporthe oryzae</name>
    <dbReference type="NCBI Taxonomy" id="318829"/>
    <lineage>
        <taxon>Eukaryota</taxon>
        <taxon>Fungi</taxon>
        <taxon>Dikarya</taxon>
        <taxon>Ascomycota</taxon>
        <taxon>Pezizomycotina</taxon>
        <taxon>Sordariomycetes</taxon>
        <taxon>Sordariomycetidae</taxon>
        <taxon>Magnaporthales</taxon>
        <taxon>Pyriculariaceae</taxon>
        <taxon>Pyricularia</taxon>
    </lineage>
</organism>
<evidence type="ECO:0000256" key="1">
    <source>
        <dbReference type="SAM" id="MobiDB-lite"/>
    </source>
</evidence>
<feature type="compositionally biased region" description="Basic and acidic residues" evidence="1">
    <location>
        <begin position="164"/>
        <end position="179"/>
    </location>
</feature>